<keyword evidence="5" id="KW-1185">Reference proteome</keyword>
<keyword evidence="2 3" id="KW-0802">TPR repeat</keyword>
<dbReference type="Pfam" id="PF13432">
    <property type="entry name" value="TPR_16"/>
    <property type="match status" value="2"/>
</dbReference>
<evidence type="ECO:0000256" key="1">
    <source>
        <dbReference type="ARBA" id="ARBA00022737"/>
    </source>
</evidence>
<sequence length="507" mass="58716">MMLNFSKNKYKSDSLLKIKLHKDANSQTINVEQVTHSQETTETLTTDNKSHIRTKSIGLIFGFSIKSKISKHFHPTFQKAVRATKEKKYQEATEYWTELLQKYPESYSVRCERANANFNQSEYGKALQDLNLAIKQKPSKVKGYYIRLEVNKALKRYDDALSDINFVLYINSKDKDAEFARIQVLIRLKRQALYEDALKSLTSGLQSNPNDVKLLSNRGNVYRALHQYDNALTDFNHALKLYPKNVIALLIIISQIHQLRGSALEELGHQQEAKLALANIMKLQPTNIKVIHQHANLCESLSLYSDSLSDWNKLYNLLDPESNSEFDRKAIKAVLLNRGRILLKLCRYEDALSDFNQGLKLFPQNVSLLCYRAEIYQQLGRYDEALNDLNDSIDQPKNTCQFYVTRAGIYKSLEKYPEAYKDLKMVLESKFDLTSEISYNSYTLGLCYRGSIYRIYKKYDKALVDLNRVIQKDPNNALALCERSVVYREKGQFDDAWKDIEKMLLCC</sequence>
<dbReference type="SMART" id="SM00028">
    <property type="entry name" value="TPR"/>
    <property type="match status" value="9"/>
</dbReference>
<protein>
    <submittedName>
        <fullName evidence="4">5690_t:CDS:1</fullName>
    </submittedName>
</protein>
<dbReference type="OrthoDB" id="2392678at2759"/>
<dbReference type="Gene3D" id="1.25.40.10">
    <property type="entry name" value="Tetratricopeptide repeat domain"/>
    <property type="match status" value="4"/>
</dbReference>
<evidence type="ECO:0000256" key="3">
    <source>
        <dbReference type="PROSITE-ProRule" id="PRU00339"/>
    </source>
</evidence>
<dbReference type="PROSITE" id="PS50293">
    <property type="entry name" value="TPR_REGION"/>
    <property type="match status" value="1"/>
</dbReference>
<dbReference type="PANTHER" id="PTHR44858">
    <property type="entry name" value="TETRATRICOPEPTIDE REPEAT PROTEIN 6"/>
    <property type="match status" value="1"/>
</dbReference>
<feature type="repeat" description="TPR" evidence="3">
    <location>
        <begin position="332"/>
        <end position="365"/>
    </location>
</feature>
<organism evidence="4 5">
    <name type="scientific">Dentiscutata erythropus</name>
    <dbReference type="NCBI Taxonomy" id="1348616"/>
    <lineage>
        <taxon>Eukaryota</taxon>
        <taxon>Fungi</taxon>
        <taxon>Fungi incertae sedis</taxon>
        <taxon>Mucoromycota</taxon>
        <taxon>Glomeromycotina</taxon>
        <taxon>Glomeromycetes</taxon>
        <taxon>Diversisporales</taxon>
        <taxon>Gigasporaceae</taxon>
        <taxon>Dentiscutata</taxon>
    </lineage>
</organism>
<feature type="repeat" description="TPR" evidence="3">
    <location>
        <begin position="443"/>
        <end position="476"/>
    </location>
</feature>
<dbReference type="Pfam" id="PF00515">
    <property type="entry name" value="TPR_1"/>
    <property type="match status" value="1"/>
</dbReference>
<comment type="caution">
    <text evidence="4">The sequence shown here is derived from an EMBL/GenBank/DDBJ whole genome shotgun (WGS) entry which is preliminary data.</text>
</comment>
<dbReference type="EMBL" id="CAJVPY010005422">
    <property type="protein sequence ID" value="CAG8642690.1"/>
    <property type="molecule type" value="Genomic_DNA"/>
</dbReference>
<dbReference type="Proteomes" id="UP000789405">
    <property type="component" value="Unassembled WGS sequence"/>
</dbReference>
<dbReference type="PROSITE" id="PS50005">
    <property type="entry name" value="TPR"/>
    <property type="match status" value="3"/>
</dbReference>
<dbReference type="AlphaFoldDB" id="A0A9N9DNV6"/>
<gene>
    <name evidence="4" type="ORF">DERYTH_LOCUS9746</name>
</gene>
<name>A0A9N9DNV6_9GLOM</name>
<dbReference type="InterPro" id="IPR050498">
    <property type="entry name" value="Ycf3"/>
</dbReference>
<evidence type="ECO:0000313" key="5">
    <source>
        <dbReference type="Proteomes" id="UP000789405"/>
    </source>
</evidence>
<accession>A0A9N9DNV6</accession>
<feature type="repeat" description="TPR" evidence="3">
    <location>
        <begin position="212"/>
        <end position="245"/>
    </location>
</feature>
<keyword evidence="1" id="KW-0677">Repeat</keyword>
<reference evidence="4" key="1">
    <citation type="submission" date="2021-06" db="EMBL/GenBank/DDBJ databases">
        <authorList>
            <person name="Kallberg Y."/>
            <person name="Tangrot J."/>
            <person name="Rosling A."/>
        </authorList>
    </citation>
    <scope>NUCLEOTIDE SEQUENCE</scope>
    <source>
        <strain evidence="4">MA453B</strain>
    </source>
</reference>
<evidence type="ECO:0000313" key="4">
    <source>
        <dbReference type="EMBL" id="CAG8642690.1"/>
    </source>
</evidence>
<dbReference type="InterPro" id="IPR019734">
    <property type="entry name" value="TPR_rpt"/>
</dbReference>
<dbReference type="PANTHER" id="PTHR44858:SF1">
    <property type="entry name" value="UDP-N-ACETYLGLUCOSAMINE--PEPTIDE N-ACETYLGLUCOSAMINYLTRANSFERASE SPINDLY-RELATED"/>
    <property type="match status" value="1"/>
</dbReference>
<dbReference type="SUPFAM" id="SSF48452">
    <property type="entry name" value="TPR-like"/>
    <property type="match status" value="1"/>
</dbReference>
<dbReference type="InterPro" id="IPR011990">
    <property type="entry name" value="TPR-like_helical_dom_sf"/>
</dbReference>
<proteinExistence type="predicted"/>
<evidence type="ECO:0000256" key="2">
    <source>
        <dbReference type="ARBA" id="ARBA00022803"/>
    </source>
</evidence>